<keyword evidence="4" id="KW-1185">Reference proteome</keyword>
<keyword evidence="1" id="KW-1133">Transmembrane helix</keyword>
<protein>
    <recommendedName>
        <fullName evidence="2">DUF6249 domain-containing protein</fullName>
    </recommendedName>
</protein>
<evidence type="ECO:0000259" key="2">
    <source>
        <dbReference type="Pfam" id="PF19762"/>
    </source>
</evidence>
<dbReference type="InterPro" id="IPR046216">
    <property type="entry name" value="DUF6249"/>
</dbReference>
<feature type="domain" description="DUF6249" evidence="2">
    <location>
        <begin position="78"/>
        <end position="197"/>
    </location>
</feature>
<dbReference type="Proteomes" id="UP000244925">
    <property type="component" value="Unassembled WGS sequence"/>
</dbReference>
<gene>
    <name evidence="3" type="ORF">C5O25_06495</name>
</gene>
<evidence type="ECO:0000256" key="1">
    <source>
        <dbReference type="SAM" id="Phobius"/>
    </source>
</evidence>
<feature type="transmembrane region" description="Helical" evidence="1">
    <location>
        <begin position="76"/>
        <end position="96"/>
    </location>
</feature>
<dbReference type="Pfam" id="PF19762">
    <property type="entry name" value="DUF6249"/>
    <property type="match status" value="1"/>
</dbReference>
<evidence type="ECO:0000313" key="3">
    <source>
        <dbReference type="EMBL" id="PWB07779.1"/>
    </source>
</evidence>
<keyword evidence="1" id="KW-0812">Transmembrane</keyword>
<comment type="caution">
    <text evidence="3">The sequence shown here is derived from an EMBL/GenBank/DDBJ whole genome shotgun (WGS) entry which is preliminary data.</text>
</comment>
<organism evidence="3 4">
    <name type="scientific">Paramuribaculum intestinale</name>
    <dbReference type="NCBI Taxonomy" id="2094151"/>
    <lineage>
        <taxon>Bacteria</taxon>
        <taxon>Pseudomonadati</taxon>
        <taxon>Bacteroidota</taxon>
        <taxon>Bacteroidia</taxon>
        <taxon>Bacteroidales</taxon>
        <taxon>Muribaculaceae</taxon>
        <taxon>Paramuribaculum</taxon>
    </lineage>
</organism>
<feature type="transmembrane region" description="Helical" evidence="1">
    <location>
        <begin position="152"/>
        <end position="172"/>
    </location>
</feature>
<name>A0A2V1IZ36_9BACT</name>
<proteinExistence type="predicted"/>
<dbReference type="AlphaFoldDB" id="A0A2V1IZ36"/>
<evidence type="ECO:0000313" key="4">
    <source>
        <dbReference type="Proteomes" id="UP000244925"/>
    </source>
</evidence>
<dbReference type="EMBL" id="PUBV01000010">
    <property type="protein sequence ID" value="PWB07779.1"/>
    <property type="molecule type" value="Genomic_DNA"/>
</dbReference>
<feature type="transmembrane region" description="Helical" evidence="1">
    <location>
        <begin position="178"/>
        <end position="201"/>
    </location>
</feature>
<sequence>MVGGTALMSSCESDNRTDFEAMRQQMRSELTEQIRDELQTTLMFDSIGSTPIYISPSVEIGAPRSKVDGFREVNKMIAVFLPFVFVLVLVWMLLNYRRKNLLAKYRLIEYAIEKGNPLPDAFYNNGLVARTSTVMESVARGGRIYRIDSSRLTNALIWIGVGIVGFIFFLTVDVKPMACLLLLPVFVGIAKLISYLSELYFNERNLPKIPDLPVNRQANNAGANQMNDFGATDNNAHTL</sequence>
<keyword evidence="1" id="KW-0472">Membrane</keyword>
<accession>A0A2V1IZ36</accession>
<reference evidence="4" key="1">
    <citation type="submission" date="2018-02" db="EMBL/GenBank/DDBJ databases">
        <authorList>
            <person name="Clavel T."/>
            <person name="Strowig T."/>
        </authorList>
    </citation>
    <scope>NUCLEOTIDE SEQUENCE [LARGE SCALE GENOMIC DNA]</scope>
    <source>
        <strain evidence="4">DSM 100764</strain>
    </source>
</reference>